<gene>
    <name evidence="2" type="ORF">FPZ12_009835</name>
</gene>
<dbReference type="GO" id="GO:0003677">
    <property type="term" value="F:DNA binding"/>
    <property type="evidence" value="ECO:0007669"/>
    <property type="project" value="InterPro"/>
</dbReference>
<reference evidence="2" key="1">
    <citation type="submission" date="2019-09" db="EMBL/GenBank/DDBJ databases">
        <authorList>
            <person name="Teo W.F.A."/>
            <person name="Duangmal K."/>
        </authorList>
    </citation>
    <scope>NUCLEOTIDE SEQUENCE [LARGE SCALE GENOMIC DNA]</scope>
    <source>
        <strain evidence="2">K81G1</strain>
    </source>
</reference>
<name>A0A5N0VA96_9PSEU</name>
<keyword evidence="3" id="KW-1185">Reference proteome</keyword>
<dbReference type="PROSITE" id="PS50943">
    <property type="entry name" value="HTH_CROC1"/>
    <property type="match status" value="1"/>
</dbReference>
<protein>
    <submittedName>
        <fullName evidence="2">Helix-turn-helix transcriptional regulator</fullName>
    </submittedName>
</protein>
<evidence type="ECO:0000259" key="1">
    <source>
        <dbReference type="PROSITE" id="PS50943"/>
    </source>
</evidence>
<dbReference type="Proteomes" id="UP000319769">
    <property type="component" value="Unassembled WGS sequence"/>
</dbReference>
<evidence type="ECO:0000313" key="2">
    <source>
        <dbReference type="EMBL" id="KAA9163286.1"/>
    </source>
</evidence>
<dbReference type="OrthoDB" id="4790304at2"/>
<dbReference type="InterPro" id="IPR041413">
    <property type="entry name" value="MLTR_LBD"/>
</dbReference>
<dbReference type="CDD" id="cd00093">
    <property type="entry name" value="HTH_XRE"/>
    <property type="match status" value="1"/>
</dbReference>
<dbReference type="PANTHER" id="PTHR35010:SF2">
    <property type="entry name" value="BLL4672 PROTEIN"/>
    <property type="match status" value="1"/>
</dbReference>
<comment type="caution">
    <text evidence="2">The sequence shown here is derived from an EMBL/GenBank/DDBJ whole genome shotgun (WGS) entry which is preliminary data.</text>
</comment>
<dbReference type="SMART" id="SM00530">
    <property type="entry name" value="HTH_XRE"/>
    <property type="match status" value="1"/>
</dbReference>
<accession>A0A5N0VA96</accession>
<dbReference type="Pfam" id="PF17765">
    <property type="entry name" value="MLTR_LBD"/>
    <property type="match status" value="1"/>
</dbReference>
<sequence length="292" mass="32763">MSSDNSVRRDIGQFLTTRRARITPSEAGLPSFRGKRRVPGLRREEVALLAGISIEYYTRLERGHARGVSDEVIENVAAALQLNDIERAHFVELVRIANAVPGTRRATTPLRIRRTVRDLLEAMTGSAVFVRNARMDVLATSRLGRALYYQLYEEPANRGNLARFVFLDHRGREFYRNWNRIAQEAVGSLRIAAVHDPDDQELSDLIGELSVGSEQFRVRWAAHEVRYYRTGTNSFRHPAAGDFDLDYTALELAADPGLTMIAYTAGSRPKSKNALELLRKWGPGRDPSAAGV</sequence>
<dbReference type="InterPro" id="IPR010982">
    <property type="entry name" value="Lambda_DNA-bd_dom_sf"/>
</dbReference>
<dbReference type="RefSeq" id="WP_144756268.1">
    <property type="nucleotide sequence ID" value="NZ_VMNW02000010.1"/>
</dbReference>
<dbReference type="Gene3D" id="3.30.450.180">
    <property type="match status" value="1"/>
</dbReference>
<evidence type="ECO:0000313" key="3">
    <source>
        <dbReference type="Proteomes" id="UP000319769"/>
    </source>
</evidence>
<dbReference type="PANTHER" id="PTHR35010">
    <property type="entry name" value="BLL4672 PROTEIN-RELATED"/>
    <property type="match status" value="1"/>
</dbReference>
<dbReference type="Gene3D" id="1.10.260.40">
    <property type="entry name" value="lambda repressor-like DNA-binding domains"/>
    <property type="match status" value="1"/>
</dbReference>
<feature type="domain" description="HTH cro/C1-type" evidence="1">
    <location>
        <begin position="40"/>
        <end position="88"/>
    </location>
</feature>
<dbReference type="AlphaFoldDB" id="A0A5N0VA96"/>
<dbReference type="SUPFAM" id="SSF47413">
    <property type="entry name" value="lambda repressor-like DNA-binding domains"/>
    <property type="match status" value="1"/>
</dbReference>
<organism evidence="2 3">
    <name type="scientific">Amycolatopsis acidicola</name>
    <dbReference type="NCBI Taxonomy" id="2596893"/>
    <lineage>
        <taxon>Bacteria</taxon>
        <taxon>Bacillati</taxon>
        <taxon>Actinomycetota</taxon>
        <taxon>Actinomycetes</taxon>
        <taxon>Pseudonocardiales</taxon>
        <taxon>Pseudonocardiaceae</taxon>
        <taxon>Amycolatopsis</taxon>
    </lineage>
</organism>
<proteinExistence type="predicted"/>
<dbReference type="InterPro" id="IPR001387">
    <property type="entry name" value="Cro/C1-type_HTH"/>
</dbReference>
<dbReference type="Pfam" id="PF13560">
    <property type="entry name" value="HTH_31"/>
    <property type="match status" value="1"/>
</dbReference>
<dbReference type="EMBL" id="VMNW02000010">
    <property type="protein sequence ID" value="KAA9163286.1"/>
    <property type="molecule type" value="Genomic_DNA"/>
</dbReference>